<protein>
    <submittedName>
        <fullName evidence="3">Chloride channel</fullName>
    </submittedName>
</protein>
<dbReference type="AlphaFoldDB" id="A0A9K3LHZ3"/>
<proteinExistence type="predicted"/>
<feature type="transmembrane region" description="Helical" evidence="1">
    <location>
        <begin position="520"/>
        <end position="539"/>
    </location>
</feature>
<feature type="transmembrane region" description="Helical" evidence="1">
    <location>
        <begin position="409"/>
        <end position="434"/>
    </location>
</feature>
<sequence length="670" mass="71736">MPTKGPVGSSRVMAATLLILVVTTATALLSVPSVFPVVEASTNERNKYFAAKSAPKSSFVRSGNQAVFPPSSRIPTVLNSTATAVTESTDFEVTSTLVPNENGTSMYYMTTTNDHHKRPQRSSILLYEIDVFIQEKVVPLLLRRQQQQQTDAASMYYLPSMVVGVLTAAVGFGYVRLLGHCRSLLWNTLPRALSDRVSSIPAVLFIAGMTTLGGGLLGYITTHQSTPVYSASDFVSTMSAYENDEQQQPSNDSTSTLLPSARQHLLPLLGMCLLTSSFGIPLGPEAPMVGAGTLVGAAVAKYLNRNNSSASNRKDLEHVLAYAGASGALTGAMGIPIVGTIFALEMVHSSSGMGKAASKVMSPSILSSLVAIVALRLLWTPASLIGGHFDYFVQPHGTVLNHAITGRAMILTAIASGLGGSLLGTTFHKLYAFTKKLLWKPTNGNEQQHSKQRKLAVRAIIGLVIGLIATFYPQSLFWGEGSLQSYIDGQHTPFGQTSFGLPSFLYRSAIVDPSAPYGSAWAALQVAFAKCLAIILAGAGKFSGGIVFPLFAAAPAFVHVFAPWLAGLGHHRMTPIAVMCTMAATQASATRTPLASALILALSASATTELSVMVPACLISSYCSIFASQWLSKHSYFHYHENERRWTYEQEPKNEKYQIENTGSHLKTVQ</sequence>
<evidence type="ECO:0000256" key="2">
    <source>
        <dbReference type="SAM" id="SignalP"/>
    </source>
</evidence>
<feature type="transmembrane region" description="Helical" evidence="1">
    <location>
        <begin position="156"/>
        <end position="179"/>
    </location>
</feature>
<gene>
    <name evidence="3" type="ORF">IV203_025781</name>
</gene>
<dbReference type="CDD" id="cd00400">
    <property type="entry name" value="Voltage_gated_ClC"/>
    <property type="match status" value="1"/>
</dbReference>
<keyword evidence="1" id="KW-0812">Transmembrane</keyword>
<dbReference type="InterPro" id="IPR050368">
    <property type="entry name" value="ClC-type_chloride_channel"/>
</dbReference>
<dbReference type="GO" id="GO:0015108">
    <property type="term" value="F:chloride transmembrane transporter activity"/>
    <property type="evidence" value="ECO:0007669"/>
    <property type="project" value="InterPro"/>
</dbReference>
<dbReference type="Pfam" id="PF00654">
    <property type="entry name" value="Voltage_CLC"/>
    <property type="match status" value="1"/>
</dbReference>
<feature type="transmembrane region" description="Helical" evidence="1">
    <location>
        <begin position="200"/>
        <end position="220"/>
    </location>
</feature>
<dbReference type="EMBL" id="JAGRRH010000012">
    <property type="protein sequence ID" value="KAG7362115.1"/>
    <property type="molecule type" value="Genomic_DNA"/>
</dbReference>
<evidence type="ECO:0000313" key="4">
    <source>
        <dbReference type="Proteomes" id="UP000693970"/>
    </source>
</evidence>
<feature type="transmembrane region" description="Helical" evidence="1">
    <location>
        <begin position="319"/>
        <end position="344"/>
    </location>
</feature>
<reference evidence="3" key="1">
    <citation type="journal article" date="2021" name="Sci. Rep.">
        <title>Diploid genomic architecture of Nitzschia inconspicua, an elite biomass production diatom.</title>
        <authorList>
            <person name="Oliver A."/>
            <person name="Podell S."/>
            <person name="Pinowska A."/>
            <person name="Traller J.C."/>
            <person name="Smith S.R."/>
            <person name="McClure R."/>
            <person name="Beliaev A."/>
            <person name="Bohutskyi P."/>
            <person name="Hill E.A."/>
            <person name="Rabines A."/>
            <person name="Zheng H."/>
            <person name="Allen L.Z."/>
            <person name="Kuo A."/>
            <person name="Grigoriev I.V."/>
            <person name="Allen A.E."/>
            <person name="Hazlebeck D."/>
            <person name="Allen E.E."/>
        </authorList>
    </citation>
    <scope>NUCLEOTIDE SEQUENCE</scope>
    <source>
        <strain evidence="3">Hildebrandi</strain>
    </source>
</reference>
<comment type="caution">
    <text evidence="3">The sequence shown here is derived from an EMBL/GenBank/DDBJ whole genome shotgun (WGS) entry which is preliminary data.</text>
</comment>
<organism evidence="3 4">
    <name type="scientific">Nitzschia inconspicua</name>
    <dbReference type="NCBI Taxonomy" id="303405"/>
    <lineage>
        <taxon>Eukaryota</taxon>
        <taxon>Sar</taxon>
        <taxon>Stramenopiles</taxon>
        <taxon>Ochrophyta</taxon>
        <taxon>Bacillariophyta</taxon>
        <taxon>Bacillariophyceae</taxon>
        <taxon>Bacillariophycidae</taxon>
        <taxon>Bacillariales</taxon>
        <taxon>Bacillariaceae</taxon>
        <taxon>Nitzschia</taxon>
    </lineage>
</organism>
<dbReference type="PANTHER" id="PTHR43427">
    <property type="entry name" value="CHLORIDE CHANNEL PROTEIN CLC-E"/>
    <property type="match status" value="1"/>
</dbReference>
<reference evidence="3" key="2">
    <citation type="submission" date="2021-04" db="EMBL/GenBank/DDBJ databases">
        <authorList>
            <person name="Podell S."/>
        </authorList>
    </citation>
    <scope>NUCLEOTIDE SEQUENCE</scope>
    <source>
        <strain evidence="3">Hildebrandi</strain>
    </source>
</reference>
<evidence type="ECO:0000313" key="3">
    <source>
        <dbReference type="EMBL" id="KAG7362115.1"/>
    </source>
</evidence>
<feature type="transmembrane region" description="Helical" evidence="1">
    <location>
        <begin position="546"/>
        <end position="566"/>
    </location>
</feature>
<feature type="chain" id="PRO_5039886710" evidence="2">
    <location>
        <begin position="28"/>
        <end position="670"/>
    </location>
</feature>
<dbReference type="OrthoDB" id="45657at2759"/>
<accession>A0A9K3LHZ3</accession>
<dbReference type="GO" id="GO:0016020">
    <property type="term" value="C:membrane"/>
    <property type="evidence" value="ECO:0007669"/>
    <property type="project" value="InterPro"/>
</dbReference>
<feature type="transmembrane region" description="Helical" evidence="1">
    <location>
        <begin position="455"/>
        <end position="472"/>
    </location>
</feature>
<feature type="signal peptide" evidence="2">
    <location>
        <begin position="1"/>
        <end position="27"/>
    </location>
</feature>
<dbReference type="Proteomes" id="UP000693970">
    <property type="component" value="Unassembled WGS sequence"/>
</dbReference>
<keyword evidence="1" id="KW-0472">Membrane</keyword>
<dbReference type="PANTHER" id="PTHR43427:SF12">
    <property type="entry name" value="CHLORIDE TRANSPORTER"/>
    <property type="match status" value="1"/>
</dbReference>
<dbReference type="InterPro" id="IPR001807">
    <property type="entry name" value="ClC"/>
</dbReference>
<evidence type="ECO:0000256" key="1">
    <source>
        <dbReference type="SAM" id="Phobius"/>
    </source>
</evidence>
<name>A0A9K3LHZ3_9STRA</name>
<feature type="transmembrane region" description="Helical" evidence="1">
    <location>
        <begin position="365"/>
        <end position="389"/>
    </location>
</feature>
<keyword evidence="4" id="KW-1185">Reference proteome</keyword>
<keyword evidence="1" id="KW-1133">Transmembrane helix</keyword>
<keyword evidence="2" id="KW-0732">Signal</keyword>